<dbReference type="EMBL" id="SGXA01000002">
    <property type="protein sequence ID" value="RZS72560.1"/>
    <property type="molecule type" value="Genomic_DNA"/>
</dbReference>
<evidence type="ECO:0000256" key="3">
    <source>
        <dbReference type="ARBA" id="ARBA00022475"/>
    </source>
</evidence>
<accession>A0A4Q7MZD2</accession>
<keyword evidence="10" id="KW-1185">Reference proteome</keyword>
<keyword evidence="4 7" id="KW-0812">Transmembrane</keyword>
<dbReference type="GO" id="GO:0005886">
    <property type="term" value="C:plasma membrane"/>
    <property type="evidence" value="ECO:0007669"/>
    <property type="project" value="UniProtKB-SubCell"/>
</dbReference>
<keyword evidence="3" id="KW-1003">Cell membrane</keyword>
<dbReference type="PANTHER" id="PTHR30558">
    <property type="entry name" value="EXBD MEMBRANE COMPONENT OF PMF-DRIVEN MACROMOLECULE IMPORT SYSTEM"/>
    <property type="match status" value="1"/>
</dbReference>
<evidence type="ECO:0000256" key="2">
    <source>
        <dbReference type="ARBA" id="ARBA00005811"/>
    </source>
</evidence>
<feature type="region of interest" description="Disordered" evidence="8">
    <location>
        <begin position="203"/>
        <end position="224"/>
    </location>
</feature>
<dbReference type="AlphaFoldDB" id="A0A4Q7MZD2"/>
<evidence type="ECO:0000256" key="6">
    <source>
        <dbReference type="ARBA" id="ARBA00023136"/>
    </source>
</evidence>
<comment type="caution">
    <text evidence="9">The sequence shown here is derived from an EMBL/GenBank/DDBJ whole genome shotgun (WGS) entry which is preliminary data.</text>
</comment>
<dbReference type="OrthoDB" id="9793581at2"/>
<organism evidence="9 10">
    <name type="scientific">Pseudobacter ginsenosidimutans</name>
    <dbReference type="NCBI Taxonomy" id="661488"/>
    <lineage>
        <taxon>Bacteria</taxon>
        <taxon>Pseudomonadati</taxon>
        <taxon>Bacteroidota</taxon>
        <taxon>Chitinophagia</taxon>
        <taxon>Chitinophagales</taxon>
        <taxon>Chitinophagaceae</taxon>
        <taxon>Pseudobacter</taxon>
    </lineage>
</organism>
<evidence type="ECO:0000256" key="4">
    <source>
        <dbReference type="ARBA" id="ARBA00022692"/>
    </source>
</evidence>
<dbReference type="PANTHER" id="PTHR30558:SF3">
    <property type="entry name" value="BIOPOLYMER TRANSPORT PROTEIN EXBD-RELATED"/>
    <property type="match status" value="1"/>
</dbReference>
<keyword evidence="5" id="KW-1133">Transmembrane helix</keyword>
<evidence type="ECO:0000256" key="8">
    <source>
        <dbReference type="SAM" id="MobiDB-lite"/>
    </source>
</evidence>
<evidence type="ECO:0000313" key="9">
    <source>
        <dbReference type="EMBL" id="RZS72560.1"/>
    </source>
</evidence>
<dbReference type="Proteomes" id="UP000293874">
    <property type="component" value="Unassembled WGS sequence"/>
</dbReference>
<name>A0A4Q7MZD2_9BACT</name>
<keyword evidence="6" id="KW-0472">Membrane</keyword>
<dbReference type="Pfam" id="PF02472">
    <property type="entry name" value="ExbD"/>
    <property type="match status" value="1"/>
</dbReference>
<comment type="similarity">
    <text evidence="2 7">Belongs to the ExbD/TolR family.</text>
</comment>
<keyword evidence="7" id="KW-0653">Protein transport</keyword>
<gene>
    <name evidence="9" type="ORF">EV199_4481</name>
</gene>
<reference evidence="9 10" key="1">
    <citation type="submission" date="2019-02" db="EMBL/GenBank/DDBJ databases">
        <title>Genomic Encyclopedia of Type Strains, Phase IV (KMG-IV): sequencing the most valuable type-strain genomes for metagenomic binning, comparative biology and taxonomic classification.</title>
        <authorList>
            <person name="Goeker M."/>
        </authorList>
    </citation>
    <scope>NUCLEOTIDE SEQUENCE [LARGE SCALE GENOMIC DNA]</scope>
    <source>
        <strain evidence="9 10">DSM 18116</strain>
    </source>
</reference>
<evidence type="ECO:0000256" key="7">
    <source>
        <dbReference type="RuleBase" id="RU003879"/>
    </source>
</evidence>
<feature type="compositionally biased region" description="Polar residues" evidence="8">
    <location>
        <begin position="210"/>
        <end position="224"/>
    </location>
</feature>
<sequence length="224" mass="24926">MPKVKVPRKSTSVDMTAMCDVAFLLLSFFILTTKFKPTEALAVTTPKSVSTKPVDSKNMVIITMDKEGKAYLSIGDENTEQKDAILDLVSQWKSLNLTDVEKKSFRAAGAYIGVPFSQLKSFLQLTPDQLKNFKADGIPVTDTANNEMEVWMRAVNSAFQGEKMNLFVKGDNDAKYPSFKGIMTALKKNEIFKFSMITDPQGVPEGTDLWKTQQRTGGRSTDNE</sequence>
<dbReference type="GO" id="GO:0022857">
    <property type="term" value="F:transmembrane transporter activity"/>
    <property type="evidence" value="ECO:0007669"/>
    <property type="project" value="InterPro"/>
</dbReference>
<dbReference type="RefSeq" id="WP_130542959.1">
    <property type="nucleotide sequence ID" value="NZ_CP042431.1"/>
</dbReference>
<protein>
    <submittedName>
        <fullName evidence="9">Outer membrane transport energization protein ExbD</fullName>
    </submittedName>
</protein>
<evidence type="ECO:0000256" key="5">
    <source>
        <dbReference type="ARBA" id="ARBA00022989"/>
    </source>
</evidence>
<evidence type="ECO:0000313" key="10">
    <source>
        <dbReference type="Proteomes" id="UP000293874"/>
    </source>
</evidence>
<dbReference type="InterPro" id="IPR003400">
    <property type="entry name" value="ExbD"/>
</dbReference>
<proteinExistence type="inferred from homology"/>
<dbReference type="GO" id="GO:0015031">
    <property type="term" value="P:protein transport"/>
    <property type="evidence" value="ECO:0007669"/>
    <property type="project" value="UniProtKB-KW"/>
</dbReference>
<evidence type="ECO:0000256" key="1">
    <source>
        <dbReference type="ARBA" id="ARBA00004162"/>
    </source>
</evidence>
<comment type="subcellular location">
    <subcellularLocation>
        <location evidence="1">Cell membrane</location>
        <topology evidence="1">Single-pass membrane protein</topology>
    </subcellularLocation>
    <subcellularLocation>
        <location evidence="7">Cell membrane</location>
        <topology evidence="7">Single-pass type II membrane protein</topology>
    </subcellularLocation>
</comment>
<keyword evidence="7" id="KW-0813">Transport</keyword>